<evidence type="ECO:0000313" key="3">
    <source>
        <dbReference type="Proteomes" id="UP001139179"/>
    </source>
</evidence>
<sequence length="256" mass="29221">MHPSEQWKSIQRNLNAISDFELRKTTMVIDQISEVAKKHVIETLKAQQALLSTFEMDSYEEALLPIINARHTLIDHLSNSVQKVQLNQIADGISEIVESLEPLNKRVISDAISLRLQILADQLEGLSPKEDYADLPSGLVVHAAKRSNGTVKVSWDQLIVIFIAIFNVLLTFYLNESTTQQFSEMITELKQQNELQEQVIIIQREEINILNEQNDLKQTQIEQYNEMTETLSEFVEYTKEVLPVDKGAVESKEKGN</sequence>
<name>A0A9X2IPI1_9BACI</name>
<feature type="transmembrane region" description="Helical" evidence="1">
    <location>
        <begin position="155"/>
        <end position="174"/>
    </location>
</feature>
<dbReference type="EMBL" id="JAMBOL010000027">
    <property type="protein sequence ID" value="MCM3716059.1"/>
    <property type="molecule type" value="Genomic_DNA"/>
</dbReference>
<keyword evidence="3" id="KW-1185">Reference proteome</keyword>
<organism evidence="2 3">
    <name type="scientific">Halalkalibacter oceani</name>
    <dbReference type="NCBI Taxonomy" id="1653776"/>
    <lineage>
        <taxon>Bacteria</taxon>
        <taxon>Bacillati</taxon>
        <taxon>Bacillota</taxon>
        <taxon>Bacilli</taxon>
        <taxon>Bacillales</taxon>
        <taxon>Bacillaceae</taxon>
        <taxon>Halalkalibacter</taxon>
    </lineage>
</organism>
<dbReference type="Proteomes" id="UP001139179">
    <property type="component" value="Unassembled WGS sequence"/>
</dbReference>
<accession>A0A9X2IPI1</accession>
<evidence type="ECO:0000256" key="1">
    <source>
        <dbReference type="SAM" id="Phobius"/>
    </source>
</evidence>
<gene>
    <name evidence="2" type="ORF">M3202_18565</name>
</gene>
<protein>
    <submittedName>
        <fullName evidence="2">Uncharacterized protein</fullName>
    </submittedName>
</protein>
<dbReference type="RefSeq" id="WP_251224739.1">
    <property type="nucleotide sequence ID" value="NZ_JAMBOL010000027.1"/>
</dbReference>
<proteinExistence type="predicted"/>
<reference evidence="2" key="1">
    <citation type="submission" date="2022-05" db="EMBL/GenBank/DDBJ databases">
        <title>Comparative Genomics of Spacecraft Associated Microbes.</title>
        <authorList>
            <person name="Tran M.T."/>
            <person name="Wright A."/>
            <person name="Seuylemezian A."/>
            <person name="Eisen J."/>
            <person name="Coil D."/>
        </authorList>
    </citation>
    <scope>NUCLEOTIDE SEQUENCE</scope>
    <source>
        <strain evidence="2">214.1.1</strain>
    </source>
</reference>
<comment type="caution">
    <text evidence="2">The sequence shown here is derived from an EMBL/GenBank/DDBJ whole genome shotgun (WGS) entry which is preliminary data.</text>
</comment>
<dbReference type="AlphaFoldDB" id="A0A9X2IPI1"/>
<keyword evidence="1" id="KW-1133">Transmembrane helix</keyword>
<keyword evidence="1" id="KW-0472">Membrane</keyword>
<keyword evidence="1" id="KW-0812">Transmembrane</keyword>
<evidence type="ECO:0000313" key="2">
    <source>
        <dbReference type="EMBL" id="MCM3716059.1"/>
    </source>
</evidence>